<sequence>MEAQMHRPLAGHQEQSQHTGPDSGEVEHHHEKKSVLKKVKAKAKKIKDSIKHLGHDHEDEDEDEDEDDQGYDYEEMVDDPELHGAPIYESSAIRSGVLPNQDIGIMAPKSTSRREDLLDSNVSIEDEMRQFVHRTRDGRETDDNPAEHKSHVPHSSGIERTGREPGARFGVLEGLQEDPQAPMDKPNASNYETKVTGPTGQSIEEIEVHPLIASFGKMTVEDETKSKSFPKQKNSYSGSHDQFSPEEIPTSTQFGPESIPGQFDSGKPRDDTPSDLIDGKSPSGLGSGSYTDKISSAATLLVDNATTAKNAIASKLGYGDGTEEKGTHTSATPTKSPTEYGTEEKGTHTRATPTKSPTEYAHKAAGAVTKTLAPIYSKVAGVGNALVSKVPGISTEEVGVTESSTEANKTRGPTMKEYLAEKLKPGEEDKALSEVISDSLHPQKAAGEKEGRRPMGQVTESEEVARRLGSGQENRREGTDALIAGSESSGNSVVDKIKDAVTSWVLKRGESPTSHQKSPPISLGNLLWYLSTILVMHLCRCALLIPCLFCDLGNIEGSKSELPSNNN</sequence>
<dbReference type="Pfam" id="PF07918">
    <property type="entry name" value="CAP160"/>
    <property type="match status" value="1"/>
</dbReference>
<gene>
    <name evidence="5" type="ORF">LIER_34858</name>
</gene>
<feature type="compositionally biased region" description="Basic and acidic residues" evidence="1">
    <location>
        <begin position="46"/>
        <end position="57"/>
    </location>
</feature>
<dbReference type="EMBL" id="BAABME010014858">
    <property type="protein sequence ID" value="GAA0187570.1"/>
    <property type="molecule type" value="Genomic_DNA"/>
</dbReference>
<keyword evidence="6" id="KW-1185">Reference proteome</keyword>
<evidence type="ECO:0000259" key="2">
    <source>
        <dbReference type="Pfam" id="PF23399"/>
    </source>
</evidence>
<feature type="compositionally biased region" description="Acidic residues" evidence="1">
    <location>
        <begin position="58"/>
        <end position="79"/>
    </location>
</feature>
<feature type="region of interest" description="Disordered" evidence="1">
    <location>
        <begin position="315"/>
        <end position="362"/>
    </location>
</feature>
<dbReference type="GO" id="GO:0009737">
    <property type="term" value="P:response to abscisic acid"/>
    <property type="evidence" value="ECO:0007669"/>
    <property type="project" value="InterPro"/>
</dbReference>
<feature type="domain" description="LTI65/LTI78 PGEED repeat" evidence="2">
    <location>
        <begin position="412"/>
        <end position="440"/>
    </location>
</feature>
<feature type="domain" description="LTI65/LTI78 NYQTKV repeat" evidence="3">
    <location>
        <begin position="174"/>
        <end position="223"/>
    </location>
</feature>
<evidence type="ECO:0000259" key="4">
    <source>
        <dbReference type="Pfam" id="PF23403"/>
    </source>
</evidence>
<feature type="compositionally biased region" description="Basic and acidic residues" evidence="1">
    <location>
        <begin position="128"/>
        <end position="150"/>
    </location>
</feature>
<feature type="compositionally biased region" description="Polar residues" evidence="1">
    <location>
        <begin position="227"/>
        <end position="242"/>
    </location>
</feature>
<dbReference type="InterPro" id="IPR037491">
    <property type="entry name" value="LTI78/LTI65"/>
</dbReference>
<dbReference type="PANTHER" id="PTHR33836:SF1">
    <property type="entry name" value="LOW-TEMPERATURE-INDUCED 65 KDA PROTEIN-RELATED"/>
    <property type="match status" value="1"/>
</dbReference>
<dbReference type="Pfam" id="PF23403">
    <property type="entry name" value="LTI65_LTI78_N"/>
    <property type="match status" value="1"/>
</dbReference>
<feature type="region of interest" description="Disordered" evidence="1">
    <location>
        <begin position="1"/>
        <end position="79"/>
    </location>
</feature>
<feature type="compositionally biased region" description="Polar residues" evidence="1">
    <location>
        <begin position="328"/>
        <end position="339"/>
    </location>
</feature>
<evidence type="ECO:0000313" key="5">
    <source>
        <dbReference type="EMBL" id="GAA0187570.1"/>
    </source>
</evidence>
<dbReference type="InterPro" id="IPR057059">
    <property type="entry name" value="LTI65/LTI78_PGEED"/>
</dbReference>
<dbReference type="InterPro" id="IPR057058">
    <property type="entry name" value="LTI65_LTI78_NYQTKV"/>
</dbReference>
<dbReference type="InterPro" id="IPR012418">
    <property type="entry name" value="CAP160"/>
</dbReference>
<reference evidence="5 6" key="1">
    <citation type="submission" date="2024-01" db="EMBL/GenBank/DDBJ databases">
        <title>The complete chloroplast genome sequence of Lithospermum erythrorhizon: insights into the phylogenetic relationship among Boraginaceae species and the maternal lineages of purple gromwells.</title>
        <authorList>
            <person name="Okada T."/>
            <person name="Watanabe K."/>
        </authorList>
    </citation>
    <scope>NUCLEOTIDE SEQUENCE [LARGE SCALE GENOMIC DNA]</scope>
</reference>
<accession>A0AAV3S2Z8</accession>
<dbReference type="AlphaFoldDB" id="A0AAV3S2Z8"/>
<dbReference type="InterPro" id="IPR056605">
    <property type="entry name" value="LTI65_LTI78_N"/>
</dbReference>
<dbReference type="Proteomes" id="UP001454036">
    <property type="component" value="Unassembled WGS sequence"/>
</dbReference>
<dbReference type="Pfam" id="PF23399">
    <property type="entry name" value="LTI65_PGEED"/>
    <property type="match status" value="1"/>
</dbReference>
<feature type="domain" description="LTI65/LTI78 N-terminal" evidence="4">
    <location>
        <begin position="28"/>
        <end position="94"/>
    </location>
</feature>
<dbReference type="GO" id="GO:0006950">
    <property type="term" value="P:response to stress"/>
    <property type="evidence" value="ECO:0007669"/>
    <property type="project" value="TreeGrafter"/>
</dbReference>
<feature type="region of interest" description="Disordered" evidence="1">
    <location>
        <begin position="128"/>
        <end position="208"/>
    </location>
</feature>
<proteinExistence type="predicted"/>
<feature type="region of interest" description="Disordered" evidence="1">
    <location>
        <begin position="436"/>
        <end position="476"/>
    </location>
</feature>
<organism evidence="5 6">
    <name type="scientific">Lithospermum erythrorhizon</name>
    <name type="common">Purple gromwell</name>
    <name type="synonym">Lithospermum officinale var. erythrorhizon</name>
    <dbReference type="NCBI Taxonomy" id="34254"/>
    <lineage>
        <taxon>Eukaryota</taxon>
        <taxon>Viridiplantae</taxon>
        <taxon>Streptophyta</taxon>
        <taxon>Embryophyta</taxon>
        <taxon>Tracheophyta</taxon>
        <taxon>Spermatophyta</taxon>
        <taxon>Magnoliopsida</taxon>
        <taxon>eudicotyledons</taxon>
        <taxon>Gunneridae</taxon>
        <taxon>Pentapetalae</taxon>
        <taxon>asterids</taxon>
        <taxon>lamiids</taxon>
        <taxon>Boraginales</taxon>
        <taxon>Boraginaceae</taxon>
        <taxon>Boraginoideae</taxon>
        <taxon>Lithospermeae</taxon>
        <taxon>Lithospermum</taxon>
    </lineage>
</organism>
<name>A0AAV3S2Z8_LITER</name>
<evidence type="ECO:0000259" key="3">
    <source>
        <dbReference type="Pfam" id="PF23402"/>
    </source>
</evidence>
<feature type="compositionally biased region" description="Basic residues" evidence="1">
    <location>
        <begin position="30"/>
        <end position="45"/>
    </location>
</feature>
<feature type="compositionally biased region" description="Polar residues" evidence="1">
    <location>
        <begin position="187"/>
        <end position="202"/>
    </location>
</feature>
<dbReference type="Pfam" id="PF23402">
    <property type="entry name" value="LTI65_LTI78_NYQTKV"/>
    <property type="match status" value="1"/>
</dbReference>
<evidence type="ECO:0000256" key="1">
    <source>
        <dbReference type="SAM" id="MobiDB-lite"/>
    </source>
</evidence>
<feature type="region of interest" description="Disordered" evidence="1">
    <location>
        <begin position="222"/>
        <end position="290"/>
    </location>
</feature>
<evidence type="ECO:0000313" key="6">
    <source>
        <dbReference type="Proteomes" id="UP001454036"/>
    </source>
</evidence>
<protein>
    <recommendedName>
        <fullName evidence="7">Low-temperature-induced 65 kDa protein</fullName>
    </recommendedName>
</protein>
<dbReference type="PANTHER" id="PTHR33836">
    <property type="entry name" value="LOW-TEMPERATURE-INDUCED 65 KDA PROTEIN-RELATED"/>
    <property type="match status" value="1"/>
</dbReference>
<evidence type="ECO:0008006" key="7">
    <source>
        <dbReference type="Google" id="ProtNLM"/>
    </source>
</evidence>
<comment type="caution">
    <text evidence="5">The sequence shown here is derived from an EMBL/GenBank/DDBJ whole genome shotgun (WGS) entry which is preliminary data.</text>
</comment>